<dbReference type="PANTHER" id="PTHR19211">
    <property type="entry name" value="ATP-BINDING TRANSPORT PROTEIN-RELATED"/>
    <property type="match status" value="1"/>
</dbReference>
<keyword evidence="4" id="KW-0175">Coiled coil</keyword>
<accession>A0A1Y4LZV6</accession>
<keyword evidence="7" id="KW-1185">Reference proteome</keyword>
<dbReference type="Gene3D" id="3.40.50.300">
    <property type="entry name" value="P-loop containing nucleotide triphosphate hydrolases"/>
    <property type="match status" value="2"/>
</dbReference>
<evidence type="ECO:0000256" key="4">
    <source>
        <dbReference type="SAM" id="Coils"/>
    </source>
</evidence>
<feature type="domain" description="ABC transporter" evidence="5">
    <location>
        <begin position="2"/>
        <end position="227"/>
    </location>
</feature>
<keyword evidence="1" id="KW-0677">Repeat</keyword>
<name>A0A1Y4LZV6_9FIRM</name>
<dbReference type="AlphaFoldDB" id="A0A1Y4LZV6"/>
<dbReference type="InterPro" id="IPR027417">
    <property type="entry name" value="P-loop_NTPase"/>
</dbReference>
<dbReference type="Proteomes" id="UP000195447">
    <property type="component" value="Unassembled WGS sequence"/>
</dbReference>
<gene>
    <name evidence="6" type="ORF">B5F14_02245</name>
</gene>
<evidence type="ECO:0000313" key="7">
    <source>
        <dbReference type="Proteomes" id="UP000195447"/>
    </source>
</evidence>
<protein>
    <recommendedName>
        <fullName evidence="5">ABC transporter domain-containing protein</fullName>
    </recommendedName>
</protein>
<dbReference type="InterPro" id="IPR050611">
    <property type="entry name" value="ABCF"/>
</dbReference>
<keyword evidence="3" id="KW-0067">ATP-binding</keyword>
<evidence type="ECO:0000256" key="1">
    <source>
        <dbReference type="ARBA" id="ARBA00022737"/>
    </source>
</evidence>
<reference evidence="7" key="1">
    <citation type="submission" date="2017-04" db="EMBL/GenBank/DDBJ databases">
        <title>Function of individual gut microbiota members based on whole genome sequencing of pure cultures obtained from chicken caecum.</title>
        <authorList>
            <person name="Medvecky M."/>
            <person name="Cejkova D."/>
            <person name="Polansky O."/>
            <person name="Karasova D."/>
            <person name="Kubasova T."/>
            <person name="Cizek A."/>
            <person name="Rychlik I."/>
        </authorList>
    </citation>
    <scope>NUCLEOTIDE SEQUENCE [LARGE SCALE GENOMIC DNA]</scope>
    <source>
        <strain evidence="7">An178</strain>
    </source>
</reference>
<dbReference type="RefSeq" id="WP_087158227.1">
    <property type="nucleotide sequence ID" value="NZ_NFKM01000003.1"/>
</dbReference>
<dbReference type="SUPFAM" id="SSF52540">
    <property type="entry name" value="P-loop containing nucleoside triphosphate hydrolases"/>
    <property type="match status" value="2"/>
</dbReference>
<dbReference type="PROSITE" id="PS00211">
    <property type="entry name" value="ABC_TRANSPORTER_1"/>
    <property type="match status" value="1"/>
</dbReference>
<evidence type="ECO:0000313" key="6">
    <source>
        <dbReference type="EMBL" id="OUP61430.1"/>
    </source>
</evidence>
<dbReference type="PANTHER" id="PTHR19211:SF14">
    <property type="entry name" value="ATP-BINDING CASSETTE SUB-FAMILY F MEMBER 1"/>
    <property type="match status" value="1"/>
</dbReference>
<evidence type="ECO:0000259" key="5">
    <source>
        <dbReference type="PROSITE" id="PS50893"/>
    </source>
</evidence>
<dbReference type="GO" id="GO:0016887">
    <property type="term" value="F:ATP hydrolysis activity"/>
    <property type="evidence" value="ECO:0007669"/>
    <property type="project" value="InterPro"/>
</dbReference>
<evidence type="ECO:0000256" key="3">
    <source>
        <dbReference type="ARBA" id="ARBA00022840"/>
    </source>
</evidence>
<evidence type="ECO:0000256" key="2">
    <source>
        <dbReference type="ARBA" id="ARBA00022741"/>
    </source>
</evidence>
<dbReference type="InterPro" id="IPR003593">
    <property type="entry name" value="AAA+_ATPase"/>
</dbReference>
<dbReference type="Pfam" id="PF00005">
    <property type="entry name" value="ABC_tran"/>
    <property type="match status" value="2"/>
</dbReference>
<proteinExistence type="predicted"/>
<dbReference type="SMART" id="SM00382">
    <property type="entry name" value="AAA"/>
    <property type="match status" value="2"/>
</dbReference>
<organism evidence="6 7">
    <name type="scientific">Faecalitalea cylindroides</name>
    <dbReference type="NCBI Taxonomy" id="39483"/>
    <lineage>
        <taxon>Bacteria</taxon>
        <taxon>Bacillati</taxon>
        <taxon>Bacillota</taxon>
        <taxon>Erysipelotrichia</taxon>
        <taxon>Erysipelotrichales</taxon>
        <taxon>Erysipelotrichaceae</taxon>
        <taxon>Faecalitalea</taxon>
    </lineage>
</organism>
<keyword evidence="2" id="KW-0547">Nucleotide-binding</keyword>
<dbReference type="GO" id="GO:0005524">
    <property type="term" value="F:ATP binding"/>
    <property type="evidence" value="ECO:0007669"/>
    <property type="project" value="UniProtKB-KW"/>
</dbReference>
<dbReference type="InterPro" id="IPR003439">
    <property type="entry name" value="ABC_transporter-like_ATP-bd"/>
</dbReference>
<feature type="coiled-coil region" evidence="4">
    <location>
        <begin position="247"/>
        <end position="292"/>
    </location>
</feature>
<dbReference type="PROSITE" id="PS50893">
    <property type="entry name" value="ABC_TRANSPORTER_2"/>
    <property type="match status" value="1"/>
</dbReference>
<sequence>MFQCVQLSASLENSRVLFPPFDFSLKERDRLAIIAEEGNGKSTLLKIISNIPCDYVHVSGKIISNYKVAYLPQKIEEKWNQSFPLDFLLKEKPEDEILPEQYNLCQKLESLCSSMYIDSNFIYTERPIYTLSGGEKVRLQFLKLTLNEADLYCLDEPTNDLDIDTLEWLEKWILLRKEPIIYISHDITLLTHTATRILHLEQRNKKSKPVITLFNGTYQDYIDTRYHQHEKDIRTSVNQKREYFKQKQRLNNLHNKIQSDLRSVSRQAPQAAKNLKDKMRSVKSSQANLEAKAYPKVDSFEEEIHIFFSVNSLPSSKIILSQHQKTISINNKILIEPFDLEVYGQDKLVITGKNGCGKSLWMKETIKDLQTRNDIKLGYMPQNYSDFFKKDDTPISFLKEDDISYTDIQTMLGSLKIIESEMNQNIFDCSLGQQAKIYLAKLILNKCNVLFLDEPSRNLSPLSQPVLIQALKDFKGSIVCISHDRTLIHEVFTRKVLIEDKIWKEVSL</sequence>
<dbReference type="InterPro" id="IPR017871">
    <property type="entry name" value="ABC_transporter-like_CS"/>
</dbReference>
<dbReference type="EMBL" id="NFKM01000003">
    <property type="protein sequence ID" value="OUP61430.1"/>
    <property type="molecule type" value="Genomic_DNA"/>
</dbReference>
<comment type="caution">
    <text evidence="6">The sequence shown here is derived from an EMBL/GenBank/DDBJ whole genome shotgun (WGS) entry which is preliminary data.</text>
</comment>